<sequence>MNDQPSSADWNGITLTDNTNLSVLNHCIIKYGKGLTVNNSNPQINAFSGLYNTPYALQIINNSTVQTSHAFITYNSNGVWSDETSGIMLTDSVIKQNTNLHIESLSLSRTSLVSNWWGTTDLSSIRNQIKGQVQIDSILEQEPLLTPAMGTANQMTQTGMPEIDLNLACRNAIEMRISEDSAFKNVFFQSFQPVLQIALSEGGGNKTLYAQFRASSGAISELIPLPVNYLTDAPVIQSFSLTEGMLIQRPILITASANSPSTDIDTIKLFVNNTLVAQSDINTLSHRLLLNDFEKGIHRVKLLAKDSVGHFSTEELNVVIDAIPPPAPVIHTPTSDMTVTTGFVIVSGQAEPDISIRITRNGAAVGMINTTSDGYFEMLKTPLVEGTNKIAALAMDDLGISSQSNSVSIIKDTGPPSTPVIQPAITSQKNGILIQWLYPSTGERPTSFHLYRSETSFESIDQAILVASNIKELEYIDTLTSDGTYFYAIVGIDGVGNMSELSQCIEAVYDNIPPAFDISLAQASPFGIGPVDITITVSERLIDAPILSITPENSIQPIIITLIPMNQNTYIGSYTITNETLSGNAEIYVSGVDVNGNAFHGKPSGGNLIIDSQGPVMTILSSIIEPVQVTQAIQIELNTTFSEQLSQKEMPKLIFSPPEGEPVSITLSPKDDQYVGYLTLTPSMGSGEGIFTSEATDINGNPVAYIEKGQFLEIYNTSFPTAPDIPLHLQAQSLKNGQILLTWDGQAKAHWYRMYRSAGDCQNITQSEIVADQITQTTLIDLPYEDGTYCYAVISGRKGAESQPSMVVIGISDRVPPDAPENIAVSLNKTSLTISWEPPESGEFPDTFKIYRNGLLIQQVDGNVSLLSDYPSQAGVYTYCVASTDYFGNENKSEETSINLTVGAVHSVQVSVVKDEAPEISWQCHDETVVGYNVWKGNQKINQTLLTETVFVDNHVTGKNTITYQIRAVNSQGEQSPPREVTIYPIDIQLQNQPLVAGYFNQINVSIFNLSQEAIFPFNQLKYEMIANQKRIFYQSKSLISVISEGHSYSETVVMPCDDSINNHLLSVIVSQTTKSGFFIQYQHDFELTNIEFSGPAIDISLDSPPVAGGTIRANLCIMNHGHADMMIQTNKVNGTKAGQVHVKVTNQAGLTLNHSYYSDIPENAMVAQDNNIYWSIPTGQSKCLSVSLAIPQDVKHGEILQIEGIVDAIYYHSTARGFVQASAVSTPIEVQVIQTDYTAIAIFNKDQYVNDEPIIITGKAIDRQTGLAKSNTEVKVGLSCRGVKWSDNVLTDGSGTFEYLYNAPSGMSGHMVVWASHPQVDISMKQDECDLSRLYINPQGAEIQMTKGDSLTFNVSIMNPGDLPLTGLSALFTSTFMNQGTQQQVEGLTGETTLTDSPDIGANDSKKIQVTLNAALDIPDTIQTQLQICSSEDVCVELPIHLDFLPAEPVLNVNSPEIGYIDISIDRGKIINQTVNISNNGLLDMENVEIILPETMGWIQTNLVEDQNNKTSIDHIRVGETRLFDLIFMPPDDLAFGLYSDKITFKSSNTQKTFEMPVFVMITSEQTGSVLFHVSNILTKDVENATIRMRNSAINKELRSVKTDENGNVQFSDIHEGRWSWQVTAKGHRTKTGFVTVTPGQDALVEPVLTKSLVTISFKVEPVQFTDKYDIKIEQTFETHVPTGVLVLEPPTTNFYDAKPNMQYYTTVKVKNYGLIKMVDVVLKPSESSWGLMEPLVTYIPVLEAMEEIDVPYRMTYYGLTTSNRRKMIGDDEFNFGDCMSGGFKGMSDSIVSLANVVQSKTFCLGKDEFLVVSGLLTFIHVYNAVGMYTSGWADFVFGAAACAGQYAGSKLSKYVDADPAEFLEKTSKFLKITDEEEDDDDDDKHRDNNLYDFDYIPDCRQKQFDEILNQ</sequence>
<dbReference type="EMBL" id="ATBP01000030">
    <property type="protein sequence ID" value="ETR73940.1"/>
    <property type="molecule type" value="Genomic_DNA"/>
</dbReference>
<dbReference type="SMART" id="SM00060">
    <property type="entry name" value="FN3"/>
    <property type="match status" value="3"/>
</dbReference>
<dbReference type="SUPFAM" id="SSF49478">
    <property type="entry name" value="Cna protein B-type domain"/>
    <property type="match status" value="1"/>
</dbReference>
<dbReference type="SUPFAM" id="SSF49265">
    <property type="entry name" value="Fibronectin type III"/>
    <property type="match status" value="3"/>
</dbReference>
<comment type="caution">
    <text evidence="2">The sequence shown here is derived from an EMBL/GenBank/DDBJ whole genome shotgun (WGS) entry which is preliminary data.</text>
</comment>
<dbReference type="InterPro" id="IPR003961">
    <property type="entry name" value="FN3_dom"/>
</dbReference>
<dbReference type="Gene3D" id="2.60.40.10">
    <property type="entry name" value="Immunoglobulins"/>
    <property type="match status" value="5"/>
</dbReference>
<gene>
    <name evidence="2" type="ORF">OMM_00578</name>
</gene>
<dbReference type="PROSITE" id="PS50853">
    <property type="entry name" value="FN3"/>
    <property type="match status" value="1"/>
</dbReference>
<evidence type="ECO:0000313" key="2">
    <source>
        <dbReference type="EMBL" id="ETR73940.1"/>
    </source>
</evidence>
<proteinExistence type="predicted"/>
<organism evidence="2 3">
    <name type="scientific">Candidatus Magnetoglobus multicellularis str. Araruama</name>
    <dbReference type="NCBI Taxonomy" id="890399"/>
    <lineage>
        <taxon>Bacteria</taxon>
        <taxon>Pseudomonadati</taxon>
        <taxon>Thermodesulfobacteriota</taxon>
        <taxon>Desulfobacteria</taxon>
        <taxon>Desulfobacterales</taxon>
        <taxon>Desulfobacteraceae</taxon>
        <taxon>Candidatus Magnetoglobus</taxon>
    </lineage>
</organism>
<dbReference type="Proteomes" id="UP000189670">
    <property type="component" value="Unassembled WGS sequence"/>
</dbReference>
<feature type="domain" description="Fibronectin type-III" evidence="1">
    <location>
        <begin position="415"/>
        <end position="515"/>
    </location>
</feature>
<name>A0A1V1PGL9_9BACT</name>
<dbReference type="Gene3D" id="2.60.40.1120">
    <property type="entry name" value="Carboxypeptidase-like, regulatory domain"/>
    <property type="match status" value="1"/>
</dbReference>
<evidence type="ECO:0000313" key="3">
    <source>
        <dbReference type="Proteomes" id="UP000189670"/>
    </source>
</evidence>
<dbReference type="InterPro" id="IPR036116">
    <property type="entry name" value="FN3_sf"/>
</dbReference>
<accession>A0A1V1PGL9</accession>
<protein>
    <submittedName>
        <fullName evidence="2">Fibronectin type III domain-containing protein</fullName>
    </submittedName>
</protein>
<dbReference type="CDD" id="cd00063">
    <property type="entry name" value="FN3"/>
    <property type="match status" value="1"/>
</dbReference>
<evidence type="ECO:0000259" key="1">
    <source>
        <dbReference type="PROSITE" id="PS50853"/>
    </source>
</evidence>
<dbReference type="InterPro" id="IPR013783">
    <property type="entry name" value="Ig-like_fold"/>
</dbReference>
<reference evidence="3" key="1">
    <citation type="submission" date="2012-11" db="EMBL/GenBank/DDBJ databases">
        <authorList>
            <person name="Lucero-Rivera Y.E."/>
            <person name="Tovar-Ramirez D."/>
        </authorList>
    </citation>
    <scope>NUCLEOTIDE SEQUENCE [LARGE SCALE GENOMIC DNA]</scope>
    <source>
        <strain evidence="3">Araruama</strain>
    </source>
</reference>